<dbReference type="Proteomes" id="UP000677436">
    <property type="component" value="Chromosome"/>
</dbReference>
<keyword evidence="3" id="KW-1185">Reference proteome</keyword>
<dbReference type="InterPro" id="IPR022742">
    <property type="entry name" value="Hydrolase_4"/>
</dbReference>
<dbReference type="RefSeq" id="WP_212773347.1">
    <property type="nucleotide sequence ID" value="NZ_AP024601.1"/>
</dbReference>
<name>A0A8D5ZM11_9BACL</name>
<dbReference type="SUPFAM" id="SSF53474">
    <property type="entry name" value="alpha/beta-Hydrolases"/>
    <property type="match status" value="1"/>
</dbReference>
<dbReference type="PRINTS" id="PR00111">
    <property type="entry name" value="ABHYDROLASE"/>
</dbReference>
<reference evidence="2" key="1">
    <citation type="journal article" date="2013" name="Int. J. Syst. Evol. Microbiol.">
        <title>Polycladomyces abyssicola gen. nov., sp. nov., a thermophilic filamentous bacterium isolated from hemipelagic sediment.</title>
        <authorList>
            <person name="Tsubouchi T."/>
            <person name="Shimane Y."/>
            <person name="Mori K."/>
            <person name="Usui K."/>
            <person name="Hiraki T."/>
            <person name="Tame A."/>
            <person name="Uematsu K."/>
            <person name="Maruyama T."/>
            <person name="Hatada Y."/>
        </authorList>
    </citation>
    <scope>NUCLEOTIDE SEQUENCE</scope>
    <source>
        <strain evidence="2">JIR-001</strain>
    </source>
</reference>
<feature type="domain" description="Serine aminopeptidase S33" evidence="1">
    <location>
        <begin position="31"/>
        <end position="270"/>
    </location>
</feature>
<protein>
    <submittedName>
        <fullName evidence="2">Lysophospholipase</fullName>
    </submittedName>
</protein>
<dbReference type="EMBL" id="AP024601">
    <property type="protein sequence ID" value="BCU83084.1"/>
    <property type="molecule type" value="Genomic_DNA"/>
</dbReference>
<evidence type="ECO:0000259" key="1">
    <source>
        <dbReference type="Pfam" id="PF12146"/>
    </source>
</evidence>
<reference evidence="2" key="2">
    <citation type="journal article" date="2021" name="Microbiol. Resour. Announc.">
        <title>Complete Genome Sequence of Polycladomyces abyssicola JIR-001T, Isolated from Hemipelagic Sediment in Deep Seawater.</title>
        <authorList>
            <person name="Tsubouchi T."/>
            <person name="Kaneko Y."/>
        </authorList>
    </citation>
    <scope>NUCLEOTIDE SEQUENCE</scope>
    <source>
        <strain evidence="2">JIR-001</strain>
    </source>
</reference>
<proteinExistence type="predicted"/>
<dbReference type="KEGG" id="pabs:JIR001_28670"/>
<sequence length="295" mass="33706">MSVGVSVENYEDRLCTWDGVHLRYRTWLPHESRGVAVLVHGAGEHLGLYEHLGERFIRDGFGLVLYDLRGFGCSEGRCGHITHFHEYLNDLDQLVHVFRKKLGNRRIYLIGHSLGGLIVARYVQHRPDHVDGIVLSAPALGLRIHVPISVKRLISIISRVAPSFSVNPYGLIKKAQRIPRLKSFVTYNVQTKLVDPLIPLKYSFRWIQQLLVQTEEALQNVARITVPTLCICGKNDTLIPEDIVRQFFDSLTVKEKEWLLLPEFGHRILHSEQSTSVIDTLIGWLKRQEQVAIRG</sequence>
<dbReference type="InterPro" id="IPR000073">
    <property type="entry name" value="AB_hydrolase_1"/>
</dbReference>
<accession>A0A8D5ZM11</accession>
<dbReference type="InterPro" id="IPR051044">
    <property type="entry name" value="MAG_DAG_Lipase"/>
</dbReference>
<dbReference type="Pfam" id="PF12146">
    <property type="entry name" value="Hydrolase_4"/>
    <property type="match status" value="1"/>
</dbReference>
<evidence type="ECO:0000313" key="3">
    <source>
        <dbReference type="Proteomes" id="UP000677436"/>
    </source>
</evidence>
<evidence type="ECO:0000313" key="2">
    <source>
        <dbReference type="EMBL" id="BCU83084.1"/>
    </source>
</evidence>
<dbReference type="PANTHER" id="PTHR11614">
    <property type="entry name" value="PHOSPHOLIPASE-RELATED"/>
    <property type="match status" value="1"/>
</dbReference>
<dbReference type="Gene3D" id="3.40.50.1820">
    <property type="entry name" value="alpha/beta hydrolase"/>
    <property type="match status" value="1"/>
</dbReference>
<organism evidence="2 3">
    <name type="scientific">Polycladomyces abyssicola</name>
    <dbReference type="NCBI Taxonomy" id="1125966"/>
    <lineage>
        <taxon>Bacteria</taxon>
        <taxon>Bacillati</taxon>
        <taxon>Bacillota</taxon>
        <taxon>Bacilli</taxon>
        <taxon>Bacillales</taxon>
        <taxon>Thermoactinomycetaceae</taxon>
        <taxon>Polycladomyces</taxon>
    </lineage>
</organism>
<gene>
    <name evidence="2" type="ORF">JIR001_28670</name>
</gene>
<dbReference type="InterPro" id="IPR029058">
    <property type="entry name" value="AB_hydrolase_fold"/>
</dbReference>
<dbReference type="AlphaFoldDB" id="A0A8D5ZM11"/>